<evidence type="ECO:0000256" key="3">
    <source>
        <dbReference type="ARBA" id="ARBA00021602"/>
    </source>
</evidence>
<keyword evidence="11" id="KW-1185">Reference proteome</keyword>
<dbReference type="PANTHER" id="PTHR21442:SF0">
    <property type="entry name" value="CILIA- AND FLAGELLA-ASSOCIATED PROTEIN 206"/>
    <property type="match status" value="1"/>
</dbReference>
<comment type="subcellular location">
    <subcellularLocation>
        <location evidence="1">Cytoplasm</location>
        <location evidence="1">Cytoskeleton</location>
        <location evidence="1">Cilium axoneme</location>
    </subcellularLocation>
</comment>
<dbReference type="STRING" id="45351.A7TBL7"/>
<dbReference type="KEGG" id="nve:5497035"/>
<dbReference type="Proteomes" id="UP000001593">
    <property type="component" value="Unassembled WGS sequence"/>
</dbReference>
<keyword evidence="5" id="KW-0970">Cilium biogenesis/degradation</keyword>
<evidence type="ECO:0000256" key="8">
    <source>
        <dbReference type="ARBA" id="ARBA00023273"/>
    </source>
</evidence>
<comment type="similarity">
    <text evidence="2">Belongs to the CFAP206 family.</text>
</comment>
<evidence type="ECO:0000256" key="2">
    <source>
        <dbReference type="ARBA" id="ARBA00010500"/>
    </source>
</evidence>
<keyword evidence="6" id="KW-0969">Cilium</keyword>
<feature type="non-terminal residue" evidence="10">
    <location>
        <position position="1"/>
    </location>
</feature>
<keyword evidence="8" id="KW-0966">Cell projection</keyword>
<dbReference type="InterPro" id="IPR021897">
    <property type="entry name" value="FAP206"/>
</dbReference>
<protein>
    <recommendedName>
        <fullName evidence="3">Cilia- and flagella-associated protein 206</fullName>
    </recommendedName>
</protein>
<gene>
    <name evidence="10" type="ORF">NEMVEDRAFT_v1g5716</name>
</gene>
<comment type="function">
    <text evidence="9">Essential for sperm motility and is involved in the regulation of the beating frequency of motile cilia on the epithelial cells of the respiratory tract. Required for the establishment of radial spokes in sperm flagella.</text>
</comment>
<sequence length="119" mass="13667">VKAVVLDPDNEFNVDRTLTKDDVQKLIKLCVARLLDSNSPALDTVKMQVYFDMNYTSRSDFLEEHRRVLEQRLSPVIREITDSRARTRDELEALYRKIVSCVLLRSGLGSPTDIGVVRE</sequence>
<name>A7TBL7_NEMVE</name>
<proteinExistence type="inferred from homology"/>
<evidence type="ECO:0000256" key="6">
    <source>
        <dbReference type="ARBA" id="ARBA00023069"/>
    </source>
</evidence>
<evidence type="ECO:0000313" key="10">
    <source>
        <dbReference type="EMBL" id="EDO26590.1"/>
    </source>
</evidence>
<dbReference type="GO" id="GO:0030030">
    <property type="term" value="P:cell projection organization"/>
    <property type="evidence" value="ECO:0007669"/>
    <property type="project" value="UniProtKB-KW"/>
</dbReference>
<dbReference type="EMBL" id="DS475379">
    <property type="protein sequence ID" value="EDO26590.1"/>
    <property type="molecule type" value="Genomic_DNA"/>
</dbReference>
<organism evidence="10 11">
    <name type="scientific">Nematostella vectensis</name>
    <name type="common">Starlet sea anemone</name>
    <dbReference type="NCBI Taxonomy" id="45351"/>
    <lineage>
        <taxon>Eukaryota</taxon>
        <taxon>Metazoa</taxon>
        <taxon>Cnidaria</taxon>
        <taxon>Anthozoa</taxon>
        <taxon>Hexacorallia</taxon>
        <taxon>Actiniaria</taxon>
        <taxon>Edwardsiidae</taxon>
        <taxon>Nematostella</taxon>
    </lineage>
</organism>
<dbReference type="PhylomeDB" id="A7TBL7"/>
<dbReference type="PANTHER" id="PTHR21442">
    <property type="entry name" value="CILIA- AND FLAGELLA-ASSOCIATED PROTEIN 206"/>
    <property type="match status" value="1"/>
</dbReference>
<dbReference type="AlphaFoldDB" id="A7TBL7"/>
<evidence type="ECO:0000313" key="11">
    <source>
        <dbReference type="Proteomes" id="UP000001593"/>
    </source>
</evidence>
<accession>A7TBL7</accession>
<reference evidence="10 11" key="1">
    <citation type="journal article" date="2007" name="Science">
        <title>Sea anemone genome reveals ancestral eumetazoan gene repertoire and genomic organization.</title>
        <authorList>
            <person name="Putnam N.H."/>
            <person name="Srivastava M."/>
            <person name="Hellsten U."/>
            <person name="Dirks B."/>
            <person name="Chapman J."/>
            <person name="Salamov A."/>
            <person name="Terry A."/>
            <person name="Shapiro H."/>
            <person name="Lindquist E."/>
            <person name="Kapitonov V.V."/>
            <person name="Jurka J."/>
            <person name="Genikhovich G."/>
            <person name="Grigoriev I.V."/>
            <person name="Lucas S.M."/>
            <person name="Steele R.E."/>
            <person name="Finnerty J.R."/>
            <person name="Technau U."/>
            <person name="Martindale M.Q."/>
            <person name="Rokhsar D.S."/>
        </authorList>
    </citation>
    <scope>NUCLEOTIDE SEQUENCE [LARGE SCALE GENOMIC DNA]</scope>
    <source>
        <strain evidence="11">CH2 X CH6</strain>
    </source>
</reference>
<keyword evidence="4" id="KW-0963">Cytoplasm</keyword>
<dbReference type="GO" id="GO:0005930">
    <property type="term" value="C:axoneme"/>
    <property type="evidence" value="ECO:0007669"/>
    <property type="project" value="UniProtKB-SubCell"/>
</dbReference>
<feature type="non-terminal residue" evidence="10">
    <location>
        <position position="119"/>
    </location>
</feature>
<dbReference type="InParanoid" id="A7TBL7"/>
<keyword evidence="7" id="KW-0206">Cytoskeleton</keyword>
<evidence type="ECO:0000256" key="5">
    <source>
        <dbReference type="ARBA" id="ARBA00022794"/>
    </source>
</evidence>
<evidence type="ECO:0000256" key="9">
    <source>
        <dbReference type="ARBA" id="ARBA00045321"/>
    </source>
</evidence>
<evidence type="ECO:0000256" key="7">
    <source>
        <dbReference type="ARBA" id="ARBA00023212"/>
    </source>
</evidence>
<dbReference type="eggNOG" id="ENOG502QTGJ">
    <property type="taxonomic scope" value="Eukaryota"/>
</dbReference>
<evidence type="ECO:0000256" key="4">
    <source>
        <dbReference type="ARBA" id="ARBA00022490"/>
    </source>
</evidence>
<dbReference type="HOGENOM" id="CLU_140549_0_0_1"/>
<evidence type="ECO:0000256" key="1">
    <source>
        <dbReference type="ARBA" id="ARBA00004430"/>
    </source>
</evidence>